<evidence type="ECO:0000313" key="3">
    <source>
        <dbReference type="Proteomes" id="UP001146120"/>
    </source>
</evidence>
<name>A0AAV2ZBR5_9STRA</name>
<dbReference type="AlphaFoldDB" id="A0AAV2ZBR5"/>
<dbReference type="EMBL" id="DAKRPA010000004">
    <property type="protein sequence ID" value="DBA04886.1"/>
    <property type="molecule type" value="Genomic_DNA"/>
</dbReference>
<feature type="compositionally biased region" description="Basic residues" evidence="1">
    <location>
        <begin position="51"/>
        <end position="68"/>
    </location>
</feature>
<evidence type="ECO:0008006" key="4">
    <source>
        <dbReference type="Google" id="ProtNLM"/>
    </source>
</evidence>
<comment type="caution">
    <text evidence="2">The sequence shown here is derived from an EMBL/GenBank/DDBJ whole genome shotgun (WGS) entry which is preliminary data.</text>
</comment>
<sequence length="611" mass="69644">MQAGYDMRLDGRDVTLDDECAKVVRAATHNAPTRTRCRTRLCEDELDEKTRKRREQYRRHQHRHRAKQQQRLTTLQGDVQALNAEISTLIAQLQALKRQQLDAPAPSLTRDCEVKVAIGYFETFRHGYSKRVGHQQEEFLRSIMCESVVGSDWTGLEQFVEQWRLYGRFFASTEFRYQSVDVFHAGDITKVVATADLHLRPRREMLAELCPQMLGHEEVVQDVVSNVLVLPGTYTFFFDNQVVTKFIVDVDLFGALYQILGTMEKVTMVISGARIASSTGTIGRSGCSHHRVSDPRLHLHHERVSTRKHRLDNPMAHYATRYHPEVGMPTPMAAAIALDAVCAATAQRDLGAPVSRKRGAEKDDTVDEKVLRRRLQYKLHQRRHRAKQKLKIETLEHAERRALVERSLSCSRAAPDGLPARVAIEFLNVFRWGYSVRHSSDQAAFLQSVMRPEVEGPDYRGIPELFRQFYLYRLCFSAVNFEAVSFQVSGGHDLTIVDVRIMLRLRPRRRAMLALCPGLTSNEHLVQTLIGNELAVPGKFTFVFPEDGMVTSFVGDFDLLQGFYELLGNLNDVATALEGTRIHSTGQLRCTSHDIAQFEKETRMGMDYLLS</sequence>
<dbReference type="CDD" id="cd14686">
    <property type="entry name" value="bZIP"/>
    <property type="match status" value="1"/>
</dbReference>
<evidence type="ECO:0000313" key="2">
    <source>
        <dbReference type="EMBL" id="DBA04886.1"/>
    </source>
</evidence>
<feature type="region of interest" description="Disordered" evidence="1">
    <location>
        <begin position="50"/>
        <end position="70"/>
    </location>
</feature>
<dbReference type="Proteomes" id="UP001146120">
    <property type="component" value="Unassembled WGS sequence"/>
</dbReference>
<proteinExistence type="predicted"/>
<reference evidence="2" key="2">
    <citation type="journal article" date="2023" name="Microbiol Resour">
        <title>Decontamination and Annotation of the Draft Genome Sequence of the Oomycete Lagenidium giganteum ARSEF 373.</title>
        <authorList>
            <person name="Morgan W.R."/>
            <person name="Tartar A."/>
        </authorList>
    </citation>
    <scope>NUCLEOTIDE SEQUENCE</scope>
    <source>
        <strain evidence="2">ARSEF 373</strain>
    </source>
</reference>
<accession>A0AAV2ZBR5</accession>
<gene>
    <name evidence="2" type="ORF">N0F65_006888</name>
</gene>
<organism evidence="2 3">
    <name type="scientific">Lagenidium giganteum</name>
    <dbReference type="NCBI Taxonomy" id="4803"/>
    <lineage>
        <taxon>Eukaryota</taxon>
        <taxon>Sar</taxon>
        <taxon>Stramenopiles</taxon>
        <taxon>Oomycota</taxon>
        <taxon>Peronosporomycetes</taxon>
        <taxon>Pythiales</taxon>
        <taxon>Pythiaceae</taxon>
    </lineage>
</organism>
<reference evidence="2" key="1">
    <citation type="submission" date="2022-11" db="EMBL/GenBank/DDBJ databases">
        <authorList>
            <person name="Morgan W.R."/>
            <person name="Tartar A."/>
        </authorList>
    </citation>
    <scope>NUCLEOTIDE SEQUENCE</scope>
    <source>
        <strain evidence="2">ARSEF 373</strain>
    </source>
</reference>
<protein>
    <recommendedName>
        <fullName evidence="4">BZIP domain-containing protein</fullName>
    </recommendedName>
</protein>
<evidence type="ECO:0000256" key="1">
    <source>
        <dbReference type="SAM" id="MobiDB-lite"/>
    </source>
</evidence>
<keyword evidence="3" id="KW-1185">Reference proteome</keyword>